<keyword evidence="3" id="KW-0479">Metal-binding</keyword>
<dbReference type="Pfam" id="PF13639">
    <property type="entry name" value="zf-RING_2"/>
    <property type="match status" value="1"/>
</dbReference>
<reference evidence="9 10" key="1">
    <citation type="submission" date="2021-02" db="EMBL/GenBank/DDBJ databases">
        <title>Plant Genome Project.</title>
        <authorList>
            <person name="Zhang R.-G."/>
        </authorList>
    </citation>
    <scope>NUCLEOTIDE SEQUENCE [LARGE SCALE GENOMIC DNA]</scope>
    <source>
        <tissue evidence="9">Leaves</tissue>
    </source>
</reference>
<evidence type="ECO:0000256" key="1">
    <source>
        <dbReference type="ARBA" id="ARBA00000900"/>
    </source>
</evidence>
<dbReference type="Gene3D" id="3.30.40.10">
    <property type="entry name" value="Zinc/RING finger domain, C3HC4 (zinc finger)"/>
    <property type="match status" value="1"/>
</dbReference>
<name>A0ABQ8H8U4_9ROSI</name>
<dbReference type="PANTHER" id="PTHR15710:SF243">
    <property type="entry name" value="E3 UBIQUITIN-PROTEIN LIGASE PRAJA-2 ISOFORM X1"/>
    <property type="match status" value="1"/>
</dbReference>
<keyword evidence="4 6" id="KW-0863">Zinc-finger</keyword>
<gene>
    <name evidence="9" type="ORF">JRO89_XS13G0174700</name>
</gene>
<dbReference type="EC" id="2.3.2.27" evidence="2"/>
<evidence type="ECO:0000256" key="2">
    <source>
        <dbReference type="ARBA" id="ARBA00012483"/>
    </source>
</evidence>
<dbReference type="EMBL" id="JAFEMO010000013">
    <property type="protein sequence ID" value="KAH7550344.1"/>
    <property type="molecule type" value="Genomic_DNA"/>
</dbReference>
<dbReference type="SMART" id="SM00184">
    <property type="entry name" value="RING"/>
    <property type="match status" value="1"/>
</dbReference>
<keyword evidence="10" id="KW-1185">Reference proteome</keyword>
<keyword evidence="5" id="KW-0862">Zinc</keyword>
<dbReference type="CDD" id="cd16454">
    <property type="entry name" value="RING-H2_PA-TM-RING"/>
    <property type="match status" value="1"/>
</dbReference>
<proteinExistence type="predicted"/>
<dbReference type="InterPro" id="IPR013083">
    <property type="entry name" value="Znf_RING/FYVE/PHD"/>
</dbReference>
<dbReference type="InterPro" id="IPR001841">
    <property type="entry name" value="Znf_RING"/>
</dbReference>
<evidence type="ECO:0000313" key="10">
    <source>
        <dbReference type="Proteomes" id="UP000827721"/>
    </source>
</evidence>
<evidence type="ECO:0000256" key="6">
    <source>
        <dbReference type="PROSITE-ProRule" id="PRU00175"/>
    </source>
</evidence>
<sequence>MTNPPNYKILHIQPCEYTPTPPTPTQTSSSESEDNRDMSVLQFQIFHLLRLNIQMENGRFYSYDHPRLTRITTPVKEIETSVLLLGNSYEIAARDMSRTLSSLEIPENCHAEIIERISQIGGITTKNVCNDQVVADHENEAIMQMQTVETVSASRSCIKALEKVRLGEMEEVKQRFRCSICLKEYQVGLEVTRLPCSHVYHPDCIVKWLETSPMCPLCRQPVPL</sequence>
<evidence type="ECO:0000256" key="3">
    <source>
        <dbReference type="ARBA" id="ARBA00022723"/>
    </source>
</evidence>
<evidence type="ECO:0000313" key="9">
    <source>
        <dbReference type="EMBL" id="KAH7550344.1"/>
    </source>
</evidence>
<feature type="domain" description="RING-type" evidence="8">
    <location>
        <begin position="178"/>
        <end position="219"/>
    </location>
</feature>
<comment type="catalytic activity">
    <reaction evidence="1">
        <text>S-ubiquitinyl-[E2 ubiquitin-conjugating enzyme]-L-cysteine + [acceptor protein]-L-lysine = [E2 ubiquitin-conjugating enzyme]-L-cysteine + N(6)-ubiquitinyl-[acceptor protein]-L-lysine.</text>
        <dbReference type="EC" id="2.3.2.27"/>
    </reaction>
</comment>
<comment type="caution">
    <text evidence="9">The sequence shown here is derived from an EMBL/GenBank/DDBJ whole genome shotgun (WGS) entry which is preliminary data.</text>
</comment>
<organism evidence="9 10">
    <name type="scientific">Xanthoceras sorbifolium</name>
    <dbReference type="NCBI Taxonomy" id="99658"/>
    <lineage>
        <taxon>Eukaryota</taxon>
        <taxon>Viridiplantae</taxon>
        <taxon>Streptophyta</taxon>
        <taxon>Embryophyta</taxon>
        <taxon>Tracheophyta</taxon>
        <taxon>Spermatophyta</taxon>
        <taxon>Magnoliopsida</taxon>
        <taxon>eudicotyledons</taxon>
        <taxon>Gunneridae</taxon>
        <taxon>Pentapetalae</taxon>
        <taxon>rosids</taxon>
        <taxon>malvids</taxon>
        <taxon>Sapindales</taxon>
        <taxon>Sapindaceae</taxon>
        <taxon>Xanthoceroideae</taxon>
        <taxon>Xanthoceras</taxon>
    </lineage>
</organism>
<dbReference type="SUPFAM" id="SSF57850">
    <property type="entry name" value="RING/U-box"/>
    <property type="match status" value="1"/>
</dbReference>
<evidence type="ECO:0000256" key="4">
    <source>
        <dbReference type="ARBA" id="ARBA00022771"/>
    </source>
</evidence>
<evidence type="ECO:0000256" key="7">
    <source>
        <dbReference type="SAM" id="MobiDB-lite"/>
    </source>
</evidence>
<evidence type="ECO:0000259" key="8">
    <source>
        <dbReference type="PROSITE" id="PS50089"/>
    </source>
</evidence>
<protein>
    <recommendedName>
        <fullName evidence="2">RING-type E3 ubiquitin transferase</fullName>
        <ecNumber evidence="2">2.3.2.27</ecNumber>
    </recommendedName>
</protein>
<evidence type="ECO:0000256" key="5">
    <source>
        <dbReference type="ARBA" id="ARBA00022833"/>
    </source>
</evidence>
<dbReference type="PROSITE" id="PS50089">
    <property type="entry name" value="ZF_RING_2"/>
    <property type="match status" value="1"/>
</dbReference>
<accession>A0ABQ8H8U4</accession>
<feature type="region of interest" description="Disordered" evidence="7">
    <location>
        <begin position="14"/>
        <end position="35"/>
    </location>
</feature>
<dbReference type="Proteomes" id="UP000827721">
    <property type="component" value="Unassembled WGS sequence"/>
</dbReference>
<dbReference type="PANTHER" id="PTHR15710">
    <property type="entry name" value="E3 UBIQUITIN-PROTEIN LIGASE PRAJA"/>
    <property type="match status" value="1"/>
</dbReference>